<evidence type="ECO:0000313" key="2">
    <source>
        <dbReference type="Proteomes" id="UP000006786"/>
    </source>
</evidence>
<organism evidence="1 2">
    <name type="scientific">Nitratireductor pacificus pht-3B</name>
    <dbReference type="NCBI Taxonomy" id="391937"/>
    <lineage>
        <taxon>Bacteria</taxon>
        <taxon>Pseudomonadati</taxon>
        <taxon>Pseudomonadota</taxon>
        <taxon>Alphaproteobacteria</taxon>
        <taxon>Hyphomicrobiales</taxon>
        <taxon>Phyllobacteriaceae</taxon>
        <taxon>Nitratireductor</taxon>
    </lineage>
</organism>
<keyword evidence="2" id="KW-1185">Reference proteome</keyword>
<dbReference type="EMBL" id="AMRM01000011">
    <property type="protein sequence ID" value="EKF18828.1"/>
    <property type="molecule type" value="Genomic_DNA"/>
</dbReference>
<dbReference type="AlphaFoldDB" id="K2N3I9"/>
<dbReference type="RefSeq" id="WP_008597074.1">
    <property type="nucleotide sequence ID" value="NZ_AMRM01000011.1"/>
</dbReference>
<name>K2N3I9_9HYPH</name>
<dbReference type="OrthoDB" id="8163917at2"/>
<sequence>MRLTLAPILVLSALASGCVSVTPEEQRAADEEKCRSYGFTRKNDAFAECLQRLELDRRAERRSNATAMRDPWLYATPRVVIVKQAR</sequence>
<dbReference type="Proteomes" id="UP000006786">
    <property type="component" value="Unassembled WGS sequence"/>
</dbReference>
<gene>
    <name evidence="1" type="ORF">NA2_11610</name>
</gene>
<dbReference type="eggNOG" id="ENOG5033JHF">
    <property type="taxonomic scope" value="Bacteria"/>
</dbReference>
<dbReference type="PROSITE" id="PS51257">
    <property type="entry name" value="PROKAR_LIPOPROTEIN"/>
    <property type="match status" value="1"/>
</dbReference>
<evidence type="ECO:0000313" key="1">
    <source>
        <dbReference type="EMBL" id="EKF18828.1"/>
    </source>
</evidence>
<reference evidence="1 2" key="1">
    <citation type="journal article" date="2012" name="J. Bacteriol.">
        <title>Genome Sequence of Nitratireductor pacificus Type Strain pht-3B.</title>
        <authorList>
            <person name="Lai Q."/>
            <person name="Li G."/>
            <person name="Shao Z."/>
        </authorList>
    </citation>
    <scope>NUCLEOTIDE SEQUENCE [LARGE SCALE GENOMIC DNA]</scope>
    <source>
        <strain evidence="2">pht-3B</strain>
    </source>
</reference>
<keyword evidence="1" id="KW-0449">Lipoprotein</keyword>
<accession>K2N3I9</accession>
<protein>
    <submittedName>
        <fullName evidence="1">Putative lipoprotein</fullName>
    </submittedName>
</protein>
<proteinExistence type="predicted"/>
<comment type="caution">
    <text evidence="1">The sequence shown here is derived from an EMBL/GenBank/DDBJ whole genome shotgun (WGS) entry which is preliminary data.</text>
</comment>
<dbReference type="PATRIC" id="fig|391937.3.peg.2391"/>